<proteinExistence type="predicted"/>
<organism evidence="3 4">
    <name type="scientific">Caldimonas mangrovi</name>
    <dbReference type="NCBI Taxonomy" id="2944811"/>
    <lineage>
        <taxon>Bacteria</taxon>
        <taxon>Pseudomonadati</taxon>
        <taxon>Pseudomonadota</taxon>
        <taxon>Betaproteobacteria</taxon>
        <taxon>Burkholderiales</taxon>
        <taxon>Sphaerotilaceae</taxon>
        <taxon>Caldimonas</taxon>
    </lineage>
</organism>
<feature type="domain" description="Peptidase C51" evidence="2">
    <location>
        <begin position="79"/>
        <end position="208"/>
    </location>
</feature>
<dbReference type="RefSeq" id="WP_251780366.1">
    <property type="nucleotide sequence ID" value="NZ_JAMKFE010000014.1"/>
</dbReference>
<evidence type="ECO:0000256" key="1">
    <source>
        <dbReference type="SAM" id="SignalP"/>
    </source>
</evidence>
<dbReference type="Proteomes" id="UP001165541">
    <property type="component" value="Unassembled WGS sequence"/>
</dbReference>
<keyword evidence="1" id="KW-0732">Signal</keyword>
<comment type="caution">
    <text evidence="3">The sequence shown here is derived from an EMBL/GenBank/DDBJ whole genome shotgun (WGS) entry which is preliminary data.</text>
</comment>
<evidence type="ECO:0000313" key="4">
    <source>
        <dbReference type="Proteomes" id="UP001165541"/>
    </source>
</evidence>
<feature type="signal peptide" evidence="1">
    <location>
        <begin position="1"/>
        <end position="35"/>
    </location>
</feature>
<reference evidence="3" key="1">
    <citation type="submission" date="2022-05" db="EMBL/GenBank/DDBJ databases">
        <title>Schlegelella sp. nov., isolated from mangrove soil.</title>
        <authorList>
            <person name="Liu Y."/>
            <person name="Ge X."/>
            <person name="Liu W."/>
        </authorList>
    </citation>
    <scope>NUCLEOTIDE SEQUENCE</scope>
    <source>
        <strain evidence="3">S2-27</strain>
    </source>
</reference>
<dbReference type="Pfam" id="PF05257">
    <property type="entry name" value="CHAP"/>
    <property type="match status" value="1"/>
</dbReference>
<evidence type="ECO:0000313" key="3">
    <source>
        <dbReference type="EMBL" id="MCM5681886.1"/>
    </source>
</evidence>
<dbReference type="PROSITE" id="PS50911">
    <property type="entry name" value="CHAP"/>
    <property type="match status" value="1"/>
</dbReference>
<dbReference type="SUPFAM" id="SSF54001">
    <property type="entry name" value="Cysteine proteinases"/>
    <property type="match status" value="1"/>
</dbReference>
<gene>
    <name evidence="3" type="ORF">M8A51_20350</name>
</gene>
<dbReference type="InterPro" id="IPR038765">
    <property type="entry name" value="Papain-like_cys_pep_sf"/>
</dbReference>
<dbReference type="InterPro" id="IPR007921">
    <property type="entry name" value="CHAP_dom"/>
</dbReference>
<accession>A0ABT0YUW7</accession>
<feature type="chain" id="PRO_5047175130" evidence="1">
    <location>
        <begin position="36"/>
        <end position="273"/>
    </location>
</feature>
<protein>
    <submittedName>
        <fullName evidence="3">CHAP domain-containing protein</fullName>
    </submittedName>
</protein>
<dbReference type="Gene3D" id="3.90.1720.10">
    <property type="entry name" value="endopeptidase domain like (from Nostoc punctiforme)"/>
    <property type="match status" value="1"/>
</dbReference>
<sequence>MLSFLPRARFGLHFSWRPLLAFACAAMLMAVSQHAAAFACGAAPSAYFDGKSGFDKFDDPTGFPVFNKHHCYGNPIFSTNGKDTYTSNPFGNRIMTNSGFGYQCFELAQRYFGFKFNKWIIMPSAKNMCDWPLPQGVKRFRPGQGTPVPGDLFVFGGGQCGASQEHGHVAVVTRVYNDESVQIIQQNMRSESSTVVNIRMSCACAILHAEDNKLANAPRTGTPTDAWGPDSYPADAGPVHTGGGNLLSKPENACRCSSDDPDKVWPLCCKGGD</sequence>
<keyword evidence="4" id="KW-1185">Reference proteome</keyword>
<name>A0ABT0YUW7_9BURK</name>
<evidence type="ECO:0000259" key="2">
    <source>
        <dbReference type="PROSITE" id="PS50911"/>
    </source>
</evidence>
<dbReference type="EMBL" id="JAMKFE010000014">
    <property type="protein sequence ID" value="MCM5681886.1"/>
    <property type="molecule type" value="Genomic_DNA"/>
</dbReference>